<dbReference type="AlphaFoldDB" id="A0AAV1SAW4"/>
<protein>
    <submittedName>
        <fullName evidence="2">Uncharacterized protein</fullName>
    </submittedName>
</protein>
<sequence>MIPYPEPCQTMFQQRRLGALGVEWRPSSIKFAVGPDIGFGQDYQMPLLEDLDRMFEPLPEFIDATYWEPENEVISDNTDSEYNVAEECSSEGEQGSLCCSSRSDPDCSTEDADAEHSKKDETEVIGFQAELMASSERRLKKRNMDERDGSISGSNGGKKLKGVQKVSKRKSSKAKSLPE</sequence>
<accession>A0AAV1SAW4</accession>
<dbReference type="GO" id="GO:0007010">
    <property type="term" value="P:cytoskeleton organization"/>
    <property type="evidence" value="ECO:0007669"/>
    <property type="project" value="TreeGrafter"/>
</dbReference>
<feature type="compositionally biased region" description="Basic residues" evidence="1">
    <location>
        <begin position="158"/>
        <end position="173"/>
    </location>
</feature>
<dbReference type="GO" id="GO:0006357">
    <property type="term" value="P:regulation of transcription by RNA polymerase II"/>
    <property type="evidence" value="ECO:0007669"/>
    <property type="project" value="TreeGrafter"/>
</dbReference>
<feature type="region of interest" description="Disordered" evidence="1">
    <location>
        <begin position="77"/>
        <end position="179"/>
    </location>
</feature>
<evidence type="ECO:0000313" key="2">
    <source>
        <dbReference type="EMBL" id="CAK7348415.1"/>
    </source>
</evidence>
<proteinExistence type="predicted"/>
<dbReference type="GO" id="GO:0008360">
    <property type="term" value="P:regulation of cell shape"/>
    <property type="evidence" value="ECO:0007669"/>
    <property type="project" value="TreeGrafter"/>
</dbReference>
<dbReference type="Proteomes" id="UP001314170">
    <property type="component" value="Unassembled WGS sequence"/>
</dbReference>
<evidence type="ECO:0000313" key="3">
    <source>
        <dbReference type="Proteomes" id="UP001314170"/>
    </source>
</evidence>
<dbReference type="EMBL" id="CAWUPB010001173">
    <property type="protein sequence ID" value="CAK7348415.1"/>
    <property type="molecule type" value="Genomic_DNA"/>
</dbReference>
<reference evidence="2 3" key="1">
    <citation type="submission" date="2024-01" db="EMBL/GenBank/DDBJ databases">
        <authorList>
            <person name="Waweru B."/>
        </authorList>
    </citation>
    <scope>NUCLEOTIDE SEQUENCE [LARGE SCALE GENOMIC DNA]</scope>
</reference>
<gene>
    <name evidence="2" type="ORF">DCAF_LOCUS21112</name>
</gene>
<name>A0AAV1SAW4_9ROSI</name>
<dbReference type="GO" id="GO:0005634">
    <property type="term" value="C:nucleus"/>
    <property type="evidence" value="ECO:0007669"/>
    <property type="project" value="TreeGrafter"/>
</dbReference>
<dbReference type="PANTHER" id="PTHR16266:SF33">
    <property type="entry name" value="BROMO DOMAIN-CONTAINING PROTEIN"/>
    <property type="match status" value="1"/>
</dbReference>
<feature type="compositionally biased region" description="Polar residues" evidence="1">
    <location>
        <begin position="91"/>
        <end position="102"/>
    </location>
</feature>
<evidence type="ECO:0000256" key="1">
    <source>
        <dbReference type="SAM" id="MobiDB-lite"/>
    </source>
</evidence>
<organism evidence="2 3">
    <name type="scientific">Dovyalis caffra</name>
    <dbReference type="NCBI Taxonomy" id="77055"/>
    <lineage>
        <taxon>Eukaryota</taxon>
        <taxon>Viridiplantae</taxon>
        <taxon>Streptophyta</taxon>
        <taxon>Embryophyta</taxon>
        <taxon>Tracheophyta</taxon>
        <taxon>Spermatophyta</taxon>
        <taxon>Magnoliopsida</taxon>
        <taxon>eudicotyledons</taxon>
        <taxon>Gunneridae</taxon>
        <taxon>Pentapetalae</taxon>
        <taxon>rosids</taxon>
        <taxon>fabids</taxon>
        <taxon>Malpighiales</taxon>
        <taxon>Salicaceae</taxon>
        <taxon>Flacourtieae</taxon>
        <taxon>Dovyalis</taxon>
    </lineage>
</organism>
<dbReference type="InterPro" id="IPR052060">
    <property type="entry name" value="Bromo_WD_repeat"/>
</dbReference>
<dbReference type="PANTHER" id="PTHR16266">
    <property type="entry name" value="WD REPEAT DOMAIN 9"/>
    <property type="match status" value="1"/>
</dbReference>
<keyword evidence="3" id="KW-1185">Reference proteome</keyword>
<comment type="caution">
    <text evidence="2">The sequence shown here is derived from an EMBL/GenBank/DDBJ whole genome shotgun (WGS) entry which is preliminary data.</text>
</comment>